<feature type="compositionally biased region" description="Polar residues" evidence="2">
    <location>
        <begin position="362"/>
        <end position="371"/>
    </location>
</feature>
<feature type="region of interest" description="Disordered" evidence="2">
    <location>
        <begin position="354"/>
        <end position="373"/>
    </location>
</feature>
<evidence type="ECO:0000313" key="4">
    <source>
        <dbReference type="Proteomes" id="UP001196530"/>
    </source>
</evidence>
<reference evidence="3" key="1">
    <citation type="journal article" date="2021" name="G3 (Bethesda)">
        <title>Genomic diversity, chromosomal rearrangements, and interspecies hybridization in the ogataea polymorpha species complex.</title>
        <authorList>
            <person name="Hanson S.J."/>
            <person name="Cinneide E.O."/>
            <person name="Salzberg L.I."/>
            <person name="Wolfe K.H."/>
            <person name="McGowan J."/>
            <person name="Fitzpatrick D.A."/>
            <person name="Matlin K."/>
        </authorList>
    </citation>
    <scope>NUCLEOTIDE SEQUENCE</scope>
    <source>
        <strain evidence="3">61-244</strain>
    </source>
</reference>
<comment type="similarity">
    <text evidence="1">Belongs to the RutC family.</text>
</comment>
<dbReference type="GO" id="GO:0019239">
    <property type="term" value="F:deaminase activity"/>
    <property type="evidence" value="ECO:0007669"/>
    <property type="project" value="TreeGrafter"/>
</dbReference>
<feature type="compositionally biased region" description="Basic and acidic residues" evidence="2">
    <location>
        <begin position="202"/>
        <end position="235"/>
    </location>
</feature>
<feature type="compositionally biased region" description="Low complexity" evidence="2">
    <location>
        <begin position="180"/>
        <end position="190"/>
    </location>
</feature>
<proteinExistence type="inferred from homology"/>
<dbReference type="AlphaFoldDB" id="A0AAN6DCU9"/>
<comment type="caution">
    <text evidence="3">The sequence shown here is derived from an EMBL/GenBank/DDBJ whole genome shotgun (WGS) entry which is preliminary data.</text>
</comment>
<feature type="compositionally biased region" description="Basic and acidic residues" evidence="2">
    <location>
        <begin position="418"/>
        <end position="465"/>
    </location>
</feature>
<evidence type="ECO:0008006" key="5">
    <source>
        <dbReference type="Google" id="ProtNLM"/>
    </source>
</evidence>
<feature type="region of interest" description="Disordered" evidence="2">
    <location>
        <begin position="126"/>
        <end position="269"/>
    </location>
</feature>
<evidence type="ECO:0000313" key="3">
    <source>
        <dbReference type="EMBL" id="KAG7816202.1"/>
    </source>
</evidence>
<dbReference type="Pfam" id="PF01042">
    <property type="entry name" value="Ribonuc_L-PSP"/>
    <property type="match status" value="1"/>
</dbReference>
<dbReference type="GeneID" id="66128809"/>
<evidence type="ECO:0000256" key="2">
    <source>
        <dbReference type="SAM" id="MobiDB-lite"/>
    </source>
</evidence>
<dbReference type="PANTHER" id="PTHR11803:SF58">
    <property type="entry name" value="PROTEIN HMF1-RELATED"/>
    <property type="match status" value="1"/>
</dbReference>
<sequence>MVAEKISWDSIQGKEHPVLSPGFVSNGHVFTSGIIGSNYATGETPEKVEDQVHLAIKNLENVLKAAGSSLDKVFKVTMFISHAEYSKVVNEIYGQYFPQKPARSCVVVAFMDAAIKYELEAYHKRPDAGHRENGSTAKPGRDSQGRHVFRRVLRAEDVGRDEPRSVRQRHADGRNHHSSVLVRRVVVVPRGGEHRRRRRAGRHQETREVRHADVCLRVDAAKHDEPDQRGGHGQDNENGPHAQQVRREAPKNQRHGPPHVGRDRVQVGHDGALAERLDDLRKPVVDGVERHSYEDLLEHPRNGDGVSEHLYGVHERHFLGGQRGRVRADPPDGTLAFFLGEKGRFFDRPRQVEERKHRHNHGSSALDQEQNLPPVESVCFDLEQAERQQPGERVGDVGRGVENRQPSGQLATAVERTQVIDDAGKKRRLAHPEKPSRRHERAVVEHRHGEQRDAAKREHQARDHVGGVVAFDQQ</sequence>
<dbReference type="Proteomes" id="UP001196530">
    <property type="component" value="Unassembled WGS sequence"/>
</dbReference>
<dbReference type="RefSeq" id="XP_043057753.1">
    <property type="nucleotide sequence ID" value="XM_043205491.1"/>
</dbReference>
<feature type="region of interest" description="Disordered" evidence="2">
    <location>
        <begin position="385"/>
        <end position="474"/>
    </location>
</feature>
<dbReference type="PANTHER" id="PTHR11803">
    <property type="entry name" value="2-IMINOBUTANOATE/2-IMINOPROPANOATE DEAMINASE RIDA"/>
    <property type="match status" value="1"/>
</dbReference>
<protein>
    <recommendedName>
        <fullName evidence="5">YjgF-like protein</fullName>
    </recommendedName>
</protein>
<organism evidence="3 4">
    <name type="scientific">Pichia angusta</name>
    <name type="common">Yeast</name>
    <name type="synonym">Hansenula polymorpha</name>
    <dbReference type="NCBI Taxonomy" id="870730"/>
    <lineage>
        <taxon>Eukaryota</taxon>
        <taxon>Fungi</taxon>
        <taxon>Dikarya</taxon>
        <taxon>Ascomycota</taxon>
        <taxon>Saccharomycotina</taxon>
        <taxon>Pichiomycetes</taxon>
        <taxon>Pichiales</taxon>
        <taxon>Pichiaceae</taxon>
        <taxon>Ogataea</taxon>
    </lineage>
</organism>
<dbReference type="GO" id="GO:0005829">
    <property type="term" value="C:cytosol"/>
    <property type="evidence" value="ECO:0007669"/>
    <property type="project" value="TreeGrafter"/>
</dbReference>
<dbReference type="InterPro" id="IPR035959">
    <property type="entry name" value="RutC-like_sf"/>
</dbReference>
<dbReference type="CDD" id="cd00448">
    <property type="entry name" value="YjgF_YER057c_UK114_family"/>
    <property type="match status" value="1"/>
</dbReference>
<dbReference type="EMBL" id="JAHLUX010000011">
    <property type="protein sequence ID" value="KAG7816202.1"/>
    <property type="molecule type" value="Genomic_DNA"/>
</dbReference>
<feature type="compositionally biased region" description="Basic and acidic residues" evidence="2">
    <location>
        <begin position="260"/>
        <end position="269"/>
    </location>
</feature>
<dbReference type="InterPro" id="IPR006175">
    <property type="entry name" value="YjgF/YER057c/UK114"/>
</dbReference>
<evidence type="ECO:0000256" key="1">
    <source>
        <dbReference type="ARBA" id="ARBA00010552"/>
    </source>
</evidence>
<feature type="compositionally biased region" description="Basic and acidic residues" evidence="2">
    <location>
        <begin position="385"/>
        <end position="402"/>
    </location>
</feature>
<dbReference type="Gene3D" id="3.30.1330.40">
    <property type="entry name" value="RutC-like"/>
    <property type="match status" value="1"/>
</dbReference>
<accession>A0AAN6DCU9</accession>
<feature type="compositionally biased region" description="Basic and acidic residues" evidence="2">
    <location>
        <begin position="126"/>
        <end position="145"/>
    </location>
</feature>
<dbReference type="SUPFAM" id="SSF55298">
    <property type="entry name" value="YjgF-like"/>
    <property type="match status" value="1"/>
</dbReference>
<name>A0AAN6DCU9_PICAN</name>
<gene>
    <name evidence="3" type="ORF">KL928_004758</name>
</gene>
<feature type="compositionally biased region" description="Basic and acidic residues" evidence="2">
    <location>
        <begin position="153"/>
        <end position="175"/>
    </location>
</feature>